<dbReference type="SUPFAM" id="SSF51735">
    <property type="entry name" value="NAD(P)-binding Rossmann-fold domains"/>
    <property type="match status" value="1"/>
</dbReference>
<dbReference type="EMBL" id="BJNY01000018">
    <property type="protein sequence ID" value="GED07280.1"/>
    <property type="molecule type" value="Genomic_DNA"/>
</dbReference>
<comment type="caution">
    <text evidence="4">The sequence shown here is derived from an EMBL/GenBank/DDBJ whole genome shotgun (WGS) entry which is preliminary data.</text>
</comment>
<evidence type="ECO:0000256" key="1">
    <source>
        <dbReference type="ARBA" id="ARBA00009353"/>
    </source>
</evidence>
<dbReference type="InterPro" id="IPR010099">
    <property type="entry name" value="SDR39U1"/>
</dbReference>
<dbReference type="Gene3D" id="3.30.530.20">
    <property type="match status" value="1"/>
</dbReference>
<feature type="domain" description="DUF1731" evidence="3">
    <location>
        <begin position="394"/>
        <end position="441"/>
    </location>
</feature>
<evidence type="ECO:0000313" key="5">
    <source>
        <dbReference type="Proteomes" id="UP000316612"/>
    </source>
</evidence>
<name>A0A4Y4DV09_GLUUR</name>
<evidence type="ECO:0000259" key="3">
    <source>
        <dbReference type="Pfam" id="PF08338"/>
    </source>
</evidence>
<accession>A0A4Y4DV09</accession>
<proteinExistence type="inferred from homology"/>
<organism evidence="4 5">
    <name type="scientific">Glutamicibacter uratoxydans</name>
    <name type="common">Arthrobacter uratoxydans</name>
    <dbReference type="NCBI Taxonomy" id="43667"/>
    <lineage>
        <taxon>Bacteria</taxon>
        <taxon>Bacillati</taxon>
        <taxon>Actinomycetota</taxon>
        <taxon>Actinomycetes</taxon>
        <taxon>Micrococcales</taxon>
        <taxon>Micrococcaceae</taxon>
        <taxon>Glutamicibacter</taxon>
    </lineage>
</organism>
<sequence>MRINHEVVIPVPVDEVFAWHERPGAMQRLLPPWQPVRAVSQAESLRDGVSVIGLPAGLAWRARHSAERYRAQRLFVDELASGGLLGRALKSVSWTHEHHFDPLENGHTLVRDVVETNIPALQVNRMLAYRHRELEQDLAAHRTAAAQGLGSLRIAVSGAHGLVGTALCAFLESGGHTVIRLVRRDPQRPNERTWDPADPSPQAVEGCDAVIHLAGASIAGRFTDKHRQNIAQSRIDPTRKLAAAAEQAGVKVFVSASAIGIYGAQAGEGLLDEQAPAGTDFLAQVVRDWEQAAAESAGRMRCVQVRTGLVQSPRGGTLKLLKPLYAAGLGGRLGDGLQWQSWIGLDDLVDVYHRALWDDKLNGPVNAVAPHPVRNSEYSATLASVLGRPEIIPVPSFGPELLLGKQGSELLAMASQRVEPAKLKQLGHRFRAENLEAALRHCLGR</sequence>
<dbReference type="Pfam" id="PF08338">
    <property type="entry name" value="DUF1731"/>
    <property type="match status" value="1"/>
</dbReference>
<protein>
    <submittedName>
        <fullName evidence="4">Nucleoside-diphosphate sugar epimerase</fullName>
    </submittedName>
</protein>
<gene>
    <name evidence="4" type="ORF">AUR04nite_28120</name>
</gene>
<dbReference type="SUPFAM" id="SSF55961">
    <property type="entry name" value="Bet v1-like"/>
    <property type="match status" value="1"/>
</dbReference>
<dbReference type="OrthoDB" id="9801773at2"/>
<dbReference type="PANTHER" id="PTHR11092">
    <property type="entry name" value="SUGAR NUCLEOTIDE EPIMERASE RELATED"/>
    <property type="match status" value="1"/>
</dbReference>
<evidence type="ECO:0000259" key="2">
    <source>
        <dbReference type="Pfam" id="PF01370"/>
    </source>
</evidence>
<dbReference type="InterPro" id="IPR013549">
    <property type="entry name" value="DUF1731"/>
</dbReference>
<reference evidence="4 5" key="1">
    <citation type="submission" date="2019-06" db="EMBL/GenBank/DDBJ databases">
        <title>Whole genome shotgun sequence of Glutamicibacter uratoxydans NBRC 15515.</title>
        <authorList>
            <person name="Hosoyama A."/>
            <person name="Uohara A."/>
            <person name="Ohji S."/>
            <person name="Ichikawa N."/>
        </authorList>
    </citation>
    <scope>NUCLEOTIDE SEQUENCE [LARGE SCALE GENOMIC DNA]</scope>
    <source>
        <strain evidence="4 5">NBRC 15515</strain>
    </source>
</reference>
<feature type="domain" description="NAD-dependent epimerase/dehydratase" evidence="2">
    <location>
        <begin position="154"/>
        <end position="358"/>
    </location>
</feature>
<dbReference type="Pfam" id="PF01370">
    <property type="entry name" value="Epimerase"/>
    <property type="match status" value="1"/>
</dbReference>
<dbReference type="AlphaFoldDB" id="A0A4Y4DV09"/>
<dbReference type="InterPro" id="IPR023393">
    <property type="entry name" value="START-like_dom_sf"/>
</dbReference>
<comment type="similarity">
    <text evidence="1">Belongs to the NAD(P)-dependent epimerase/dehydratase family. SDR39U1 subfamily.</text>
</comment>
<evidence type="ECO:0000313" key="4">
    <source>
        <dbReference type="EMBL" id="GED07280.1"/>
    </source>
</evidence>
<dbReference type="RefSeq" id="WP_141366255.1">
    <property type="nucleotide sequence ID" value="NZ_BAAAJL010000016.1"/>
</dbReference>
<dbReference type="Proteomes" id="UP000316612">
    <property type="component" value="Unassembled WGS sequence"/>
</dbReference>
<dbReference type="NCBIfam" id="TIGR01777">
    <property type="entry name" value="yfcH"/>
    <property type="match status" value="1"/>
</dbReference>
<dbReference type="PANTHER" id="PTHR11092:SF0">
    <property type="entry name" value="EPIMERASE FAMILY PROTEIN SDR39U1"/>
    <property type="match status" value="1"/>
</dbReference>
<dbReference type="CDD" id="cd07820">
    <property type="entry name" value="SRPBCC_3"/>
    <property type="match status" value="1"/>
</dbReference>
<dbReference type="InterPro" id="IPR001509">
    <property type="entry name" value="Epimerase_deHydtase"/>
</dbReference>
<keyword evidence="5" id="KW-1185">Reference proteome</keyword>
<dbReference type="Gene3D" id="3.40.50.720">
    <property type="entry name" value="NAD(P)-binding Rossmann-like Domain"/>
    <property type="match status" value="1"/>
</dbReference>
<dbReference type="InterPro" id="IPR036291">
    <property type="entry name" value="NAD(P)-bd_dom_sf"/>
</dbReference>